<sequence length="362" mass="37414">MKKTVLALAALAAVSTSALAQSSVTIYGVVDASLENIKGTDSVTRVSSDNLATSRVGFRGIEDLGGGLKGKFTLEAGLKTDTGAQDSAFWGRSAWLGLEGGFGEVRIGRQDSLIGSIAGNTNVLGAQPYDDLKIAGTFSGDTYRRVNNGITYFLPKFVDGLSLAAQYATRANGEEVADNDDGKAWGLSAQYLAGPFAIGAAYINVDRQTVPATPGVGASTDEGYLLFASYDFGAAKLTGYYESDDSEIVKAANQATYDKRNVYGIKVGVPIGANFNLSAGVSKVDGVNFTNDREATIVAVKGVYTLSKRTAVYGLFTNVDNDSPAGTAGLNVASVNGAGTGAVPVAGDKAGRGFAIGVRHSF</sequence>
<dbReference type="GO" id="GO:0046930">
    <property type="term" value="C:pore complex"/>
    <property type="evidence" value="ECO:0007669"/>
    <property type="project" value="UniProtKB-KW"/>
</dbReference>
<accession>A0A3R8U5U2</accession>
<dbReference type="InterPro" id="IPR023614">
    <property type="entry name" value="Porin_dom_sf"/>
</dbReference>
<dbReference type="PANTHER" id="PTHR34501:SF9">
    <property type="entry name" value="MAJOR OUTER MEMBRANE PROTEIN P.IA"/>
    <property type="match status" value="1"/>
</dbReference>
<dbReference type="GO" id="GO:0006811">
    <property type="term" value="P:monoatomic ion transport"/>
    <property type="evidence" value="ECO:0007669"/>
    <property type="project" value="UniProtKB-KW"/>
</dbReference>
<evidence type="ECO:0000256" key="2">
    <source>
        <dbReference type="ARBA" id="ARBA00011233"/>
    </source>
</evidence>
<dbReference type="InterPro" id="IPR050298">
    <property type="entry name" value="Gram-neg_bact_OMP"/>
</dbReference>
<dbReference type="RefSeq" id="WP_125242506.1">
    <property type="nucleotide sequence ID" value="NZ_RSED01000004.1"/>
</dbReference>
<keyword evidence="8" id="KW-0626">Porin</keyword>
<dbReference type="Proteomes" id="UP000269265">
    <property type="component" value="Unassembled WGS sequence"/>
</dbReference>
<evidence type="ECO:0000256" key="10">
    <source>
        <dbReference type="ARBA" id="ARBA00023237"/>
    </source>
</evidence>
<keyword evidence="4" id="KW-1134">Transmembrane beta strand</keyword>
<evidence type="ECO:0000256" key="9">
    <source>
        <dbReference type="ARBA" id="ARBA00023136"/>
    </source>
</evidence>
<evidence type="ECO:0000256" key="6">
    <source>
        <dbReference type="ARBA" id="ARBA00022729"/>
    </source>
</evidence>
<evidence type="ECO:0000256" key="7">
    <source>
        <dbReference type="ARBA" id="ARBA00023065"/>
    </source>
</evidence>
<dbReference type="EMBL" id="RSED01000004">
    <property type="protein sequence ID" value="RRS05288.1"/>
    <property type="molecule type" value="Genomic_DNA"/>
</dbReference>
<dbReference type="GO" id="GO:0009279">
    <property type="term" value="C:cell outer membrane"/>
    <property type="evidence" value="ECO:0007669"/>
    <property type="project" value="UniProtKB-SubCell"/>
</dbReference>
<evidence type="ECO:0000256" key="8">
    <source>
        <dbReference type="ARBA" id="ARBA00023114"/>
    </source>
</evidence>
<keyword evidence="14" id="KW-1185">Reference proteome</keyword>
<dbReference type="GO" id="GO:0015288">
    <property type="term" value="F:porin activity"/>
    <property type="evidence" value="ECO:0007669"/>
    <property type="project" value="UniProtKB-KW"/>
</dbReference>
<reference evidence="13 14" key="1">
    <citation type="submission" date="2018-12" db="EMBL/GenBank/DDBJ databases">
        <title>The whole draft genome of Aquabacterium sp. SJQ9.</title>
        <authorList>
            <person name="Sun L."/>
            <person name="Gao X."/>
            <person name="Chen W."/>
            <person name="Huang K."/>
        </authorList>
    </citation>
    <scope>NUCLEOTIDE SEQUENCE [LARGE SCALE GENOMIC DNA]</scope>
    <source>
        <strain evidence="13 14">SJQ9</strain>
    </source>
</reference>
<dbReference type="InterPro" id="IPR002299">
    <property type="entry name" value="Porin_Neis"/>
</dbReference>
<proteinExistence type="predicted"/>
<evidence type="ECO:0000256" key="3">
    <source>
        <dbReference type="ARBA" id="ARBA00022448"/>
    </source>
</evidence>
<evidence type="ECO:0000256" key="1">
    <source>
        <dbReference type="ARBA" id="ARBA00004571"/>
    </source>
</evidence>
<keyword evidence="5" id="KW-0812">Transmembrane</keyword>
<name>A0A3R8U5U2_9BURK</name>
<evidence type="ECO:0000256" key="4">
    <source>
        <dbReference type="ARBA" id="ARBA00022452"/>
    </source>
</evidence>
<dbReference type="InterPro" id="IPR033900">
    <property type="entry name" value="Gram_neg_porin_domain"/>
</dbReference>
<comment type="caution">
    <text evidence="13">The sequence shown here is derived from an EMBL/GenBank/DDBJ whole genome shotgun (WGS) entry which is preliminary data.</text>
</comment>
<dbReference type="SUPFAM" id="SSF56935">
    <property type="entry name" value="Porins"/>
    <property type="match status" value="1"/>
</dbReference>
<dbReference type="Pfam" id="PF13609">
    <property type="entry name" value="Porin_4"/>
    <property type="match status" value="1"/>
</dbReference>
<protein>
    <submittedName>
        <fullName evidence="13">Porin</fullName>
    </submittedName>
</protein>
<dbReference type="Gene3D" id="2.40.160.10">
    <property type="entry name" value="Porin"/>
    <property type="match status" value="1"/>
</dbReference>
<evidence type="ECO:0000256" key="5">
    <source>
        <dbReference type="ARBA" id="ARBA00022692"/>
    </source>
</evidence>
<organism evidence="13 14">
    <name type="scientific">Aquabacterium soli</name>
    <dbReference type="NCBI Taxonomy" id="2493092"/>
    <lineage>
        <taxon>Bacteria</taxon>
        <taxon>Pseudomonadati</taxon>
        <taxon>Pseudomonadota</taxon>
        <taxon>Betaproteobacteria</taxon>
        <taxon>Burkholderiales</taxon>
        <taxon>Aquabacterium</taxon>
    </lineage>
</organism>
<dbReference type="AlphaFoldDB" id="A0A3R8U5U2"/>
<keyword evidence="6 11" id="KW-0732">Signal</keyword>
<gene>
    <name evidence="13" type="ORF">EIP75_06960</name>
</gene>
<dbReference type="PANTHER" id="PTHR34501">
    <property type="entry name" value="PROTEIN YDDL-RELATED"/>
    <property type="match status" value="1"/>
</dbReference>
<dbReference type="OrthoDB" id="6975458at2"/>
<feature type="domain" description="Porin" evidence="12">
    <location>
        <begin position="7"/>
        <end position="322"/>
    </location>
</feature>
<evidence type="ECO:0000313" key="14">
    <source>
        <dbReference type="Proteomes" id="UP000269265"/>
    </source>
</evidence>
<evidence type="ECO:0000259" key="12">
    <source>
        <dbReference type="Pfam" id="PF13609"/>
    </source>
</evidence>
<comment type="subunit">
    <text evidence="2">Homotrimer.</text>
</comment>
<evidence type="ECO:0000256" key="11">
    <source>
        <dbReference type="SAM" id="SignalP"/>
    </source>
</evidence>
<dbReference type="CDD" id="cd00342">
    <property type="entry name" value="gram_neg_porins"/>
    <property type="match status" value="1"/>
</dbReference>
<keyword evidence="7" id="KW-0406">Ion transport</keyword>
<feature type="signal peptide" evidence="11">
    <location>
        <begin position="1"/>
        <end position="20"/>
    </location>
</feature>
<evidence type="ECO:0000313" key="13">
    <source>
        <dbReference type="EMBL" id="RRS05288.1"/>
    </source>
</evidence>
<keyword evidence="3" id="KW-0813">Transport</keyword>
<feature type="chain" id="PRO_5018584144" evidence="11">
    <location>
        <begin position="21"/>
        <end position="362"/>
    </location>
</feature>
<keyword evidence="9" id="KW-0472">Membrane</keyword>
<comment type="subcellular location">
    <subcellularLocation>
        <location evidence="1">Cell outer membrane</location>
        <topology evidence="1">Multi-pass membrane protein</topology>
    </subcellularLocation>
</comment>
<dbReference type="PRINTS" id="PR00184">
    <property type="entry name" value="NEISSPPORIN"/>
</dbReference>
<keyword evidence="10" id="KW-0998">Cell outer membrane</keyword>